<evidence type="ECO:0000313" key="2">
    <source>
        <dbReference type="EMBL" id="KAG7568200.1"/>
    </source>
</evidence>
<dbReference type="EMBL" id="JAEFBK010000009">
    <property type="protein sequence ID" value="KAG7568200.1"/>
    <property type="molecule type" value="Genomic_DNA"/>
</dbReference>
<proteinExistence type="predicted"/>
<dbReference type="Proteomes" id="UP000694240">
    <property type="component" value="Chromosome 9"/>
</dbReference>
<sequence>MIFYLLVDTFVRSSLSVFQLIRLFVRYLHPVIDRSHSSLIKKLLRSPRKSSSYSLLQPWYKQLASTVGLSSKLPFFDEQMHPESTTICDDMTDTSSDRGTDTGIPTAPDAQGLPPLNPVADRVEPDSLLRLLFTPNTGRESDVVHAAPPPAALAVVAAAEVAAAARAAVGAAP</sequence>
<evidence type="ECO:0000313" key="3">
    <source>
        <dbReference type="Proteomes" id="UP000694240"/>
    </source>
</evidence>
<dbReference type="AlphaFoldDB" id="A0A8T2A6F7"/>
<accession>A0A8T2A6F7</accession>
<name>A0A8T2A6F7_9BRAS</name>
<reference evidence="2 3" key="1">
    <citation type="submission" date="2020-12" db="EMBL/GenBank/DDBJ databases">
        <title>Concerted genomic and epigenomic changes stabilize Arabidopsis allopolyploids.</title>
        <authorList>
            <person name="Chen Z."/>
        </authorList>
    </citation>
    <scope>NUCLEOTIDE SEQUENCE [LARGE SCALE GENOMIC DNA]</scope>
    <source>
        <strain evidence="2">Allo738</strain>
        <tissue evidence="2">Leaf</tissue>
    </source>
</reference>
<keyword evidence="3" id="KW-1185">Reference proteome</keyword>
<gene>
    <name evidence="2" type="ORF">ISN45_Aa04g010330</name>
</gene>
<organism evidence="2 3">
    <name type="scientific">Arabidopsis thaliana x Arabidopsis arenosa</name>
    <dbReference type="NCBI Taxonomy" id="1240361"/>
    <lineage>
        <taxon>Eukaryota</taxon>
        <taxon>Viridiplantae</taxon>
        <taxon>Streptophyta</taxon>
        <taxon>Embryophyta</taxon>
        <taxon>Tracheophyta</taxon>
        <taxon>Spermatophyta</taxon>
        <taxon>Magnoliopsida</taxon>
        <taxon>eudicotyledons</taxon>
        <taxon>Gunneridae</taxon>
        <taxon>Pentapetalae</taxon>
        <taxon>rosids</taxon>
        <taxon>malvids</taxon>
        <taxon>Brassicales</taxon>
        <taxon>Brassicaceae</taxon>
        <taxon>Camelineae</taxon>
        <taxon>Arabidopsis</taxon>
    </lineage>
</organism>
<evidence type="ECO:0000256" key="1">
    <source>
        <dbReference type="SAM" id="MobiDB-lite"/>
    </source>
</evidence>
<feature type="region of interest" description="Disordered" evidence="1">
    <location>
        <begin position="86"/>
        <end position="115"/>
    </location>
</feature>
<comment type="caution">
    <text evidence="2">The sequence shown here is derived from an EMBL/GenBank/DDBJ whole genome shotgun (WGS) entry which is preliminary data.</text>
</comment>
<protein>
    <submittedName>
        <fullName evidence="2">Uncharacterized protein</fullName>
    </submittedName>
</protein>